<dbReference type="PANTHER" id="PTHR33406">
    <property type="entry name" value="MEMBRANE PROTEIN MJ1562-RELATED"/>
    <property type="match status" value="1"/>
</dbReference>
<evidence type="ECO:0000256" key="9">
    <source>
        <dbReference type="SAM" id="SignalP"/>
    </source>
</evidence>
<evidence type="ECO:0000256" key="2">
    <source>
        <dbReference type="ARBA" id="ARBA00010157"/>
    </source>
</evidence>
<comment type="caution">
    <text evidence="11">The sequence shown here is derived from an EMBL/GenBank/DDBJ whole genome shotgun (WGS) entry which is preliminary data.</text>
</comment>
<feature type="transmembrane region" description="Helical" evidence="8">
    <location>
        <begin position="287"/>
        <end position="309"/>
    </location>
</feature>
<evidence type="ECO:0000259" key="10">
    <source>
        <dbReference type="Pfam" id="PF03176"/>
    </source>
</evidence>
<gene>
    <name evidence="11" type="ORF">PACILC2_48650</name>
</gene>
<comment type="similarity">
    <text evidence="2">Belongs to the resistance-nodulation-cell division (RND) (TC 2.A.6) family. MmpL subfamily.</text>
</comment>
<dbReference type="Pfam" id="PF03176">
    <property type="entry name" value="MMPL"/>
    <property type="match status" value="2"/>
</dbReference>
<evidence type="ECO:0000256" key="5">
    <source>
        <dbReference type="ARBA" id="ARBA00022989"/>
    </source>
</evidence>
<feature type="coiled-coil region" evidence="7">
    <location>
        <begin position="562"/>
        <end position="596"/>
    </location>
</feature>
<accession>A0ABQ4NDI5</accession>
<dbReference type="PANTHER" id="PTHR33406:SF6">
    <property type="entry name" value="MEMBRANE PROTEIN YDGH-RELATED"/>
    <property type="match status" value="1"/>
</dbReference>
<keyword evidence="9" id="KW-0732">Signal</keyword>
<feature type="chain" id="PRO_5047443115" evidence="9">
    <location>
        <begin position="24"/>
        <end position="916"/>
    </location>
</feature>
<organism evidence="11 12">
    <name type="scientific">Paenibacillus cisolokensis</name>
    <dbReference type="NCBI Taxonomy" id="1658519"/>
    <lineage>
        <taxon>Bacteria</taxon>
        <taxon>Bacillati</taxon>
        <taxon>Bacillota</taxon>
        <taxon>Bacilli</taxon>
        <taxon>Bacillales</taxon>
        <taxon>Paenibacillaceae</taxon>
        <taxon>Paenibacillus</taxon>
    </lineage>
</organism>
<comment type="subcellular location">
    <subcellularLocation>
        <location evidence="1">Cell membrane</location>
        <topology evidence="1">Multi-pass membrane protein</topology>
    </subcellularLocation>
</comment>
<keyword evidence="4 8" id="KW-0812">Transmembrane</keyword>
<evidence type="ECO:0000313" key="11">
    <source>
        <dbReference type="EMBL" id="GIQ66297.1"/>
    </source>
</evidence>
<keyword evidence="5 8" id="KW-1133">Transmembrane helix</keyword>
<evidence type="ECO:0000256" key="7">
    <source>
        <dbReference type="SAM" id="Coils"/>
    </source>
</evidence>
<name>A0ABQ4NDI5_9BACL</name>
<evidence type="ECO:0000313" key="12">
    <source>
        <dbReference type="Proteomes" id="UP000680304"/>
    </source>
</evidence>
<feature type="transmembrane region" description="Helical" evidence="8">
    <location>
        <begin position="878"/>
        <end position="911"/>
    </location>
</feature>
<keyword evidence="3" id="KW-1003">Cell membrane</keyword>
<dbReference type="InterPro" id="IPR050545">
    <property type="entry name" value="Mycobact_MmpL"/>
</dbReference>
<dbReference type="Gene3D" id="1.10.287.950">
    <property type="entry name" value="Methyl-accepting chemotaxis protein"/>
    <property type="match status" value="2"/>
</dbReference>
<evidence type="ECO:0000256" key="4">
    <source>
        <dbReference type="ARBA" id="ARBA00022692"/>
    </source>
</evidence>
<sequence length="916" mass="97820">MKTVVKLRWLILALWIAAAAALAAGAPDMAALVRDKGQITLPEGYSSSVAGELLAEFKASGSEGEGEKEISAVLVFHRDEGLRDEDWKEIERGIGLLKEGRDTYGITSVLTHFDNEELKEQFAAEDGRTVLAIVNAAADGRTAAELRDDLYEALAGVNVEHYYTAEWLINEDVIQSSQDGLHRTEWITVILLLVILLIVFRSFIAPLIPLLTVGISYLVSQSVVAYLVDWVDFPLSNFTQIFLVAVLFGIGTDYCILLISRFKEELSHGRDRTEAIVETYRTAGKTVLYAGAVVLIGFASIGLSAFSLYRSAVAVAVGIAVMLLALVTLVPFFMAVLGKAIFWPSRGKLEHRDNALWGAVGRFSLRRPLWALVLIAVLAAPFLAAYQGLTSFNSLEEIGDKYNSVKAFNAIADSFGPGESMPAEVVVKAKVPLDTQQGMAAIERVSRELMQVDGVSAVRSAARPTGSAPDDFRVANQMETVGSGLSEGEEALGQIGEGLSEASRALGENAPKLEEAAGGVSQLIAGTNELKQGVVQLGDALKAIESGLKDGSKGASELAAGMKQAQDSAEQLAAGAAELQRSYEQLGGGLQQLKRAYGEAAKQAAGLSDGLARVGQGLSGLARKYPDLQSDEDFIALQGAVSELEQGASRLGDGLAQLNEQLSGIASGLNQANAGFRQASAGQAELAKGLRALTAGIGELQRGIARAAAGQGRIVGEMTSMTNGFDQMIEGQKELQDGFVELNGQLEELTKGLTQSADGLLQIKGGLSEAGSYLNGLAGERDNDLSGWYLPDEALQSEQFRTILDTYMSADRTMTTFQVVLDGNPYDERMLGTIDLVKEAVKRGIKDTPLEGAEIAVGGVSSMNNDLSHVSGEDYSRTVVVVIAAISLILILLFRSVVIPIYVMLSLLLTFSRRWR</sequence>
<feature type="domain" description="Membrane transport protein MMPL" evidence="10">
    <location>
        <begin position="799"/>
        <end position="909"/>
    </location>
</feature>
<feature type="transmembrane region" description="Helical" evidence="8">
    <location>
        <begin position="315"/>
        <end position="342"/>
    </location>
</feature>
<reference evidence="11 12" key="1">
    <citation type="submission" date="2021-04" db="EMBL/GenBank/DDBJ databases">
        <title>Draft genome sequence of Paenibacillus cisolokensis, LC2-13A.</title>
        <authorList>
            <person name="Uke A."/>
            <person name="Chhe C."/>
            <person name="Baramee S."/>
            <person name="Kosugi A."/>
        </authorList>
    </citation>
    <scope>NUCLEOTIDE SEQUENCE [LARGE SCALE GENOMIC DNA]</scope>
    <source>
        <strain evidence="11 12">LC2-13A</strain>
    </source>
</reference>
<dbReference type="Gene3D" id="1.20.1640.10">
    <property type="entry name" value="Multidrug efflux transporter AcrB transmembrane domain"/>
    <property type="match status" value="1"/>
</dbReference>
<proteinExistence type="inferred from homology"/>
<protein>
    <submittedName>
        <fullName evidence="11">Transporter</fullName>
    </submittedName>
</protein>
<evidence type="ECO:0000256" key="8">
    <source>
        <dbReference type="SAM" id="Phobius"/>
    </source>
</evidence>
<feature type="transmembrane region" description="Helical" evidence="8">
    <location>
        <begin position="240"/>
        <end position="260"/>
    </location>
</feature>
<feature type="domain" description="Membrane transport protein MMPL" evidence="10">
    <location>
        <begin position="68"/>
        <end position="369"/>
    </location>
</feature>
<feature type="signal peptide" evidence="9">
    <location>
        <begin position="1"/>
        <end position="23"/>
    </location>
</feature>
<dbReference type="SUPFAM" id="SSF82866">
    <property type="entry name" value="Multidrug efflux transporter AcrB transmembrane domain"/>
    <property type="match status" value="2"/>
</dbReference>
<dbReference type="Proteomes" id="UP000680304">
    <property type="component" value="Unassembled WGS sequence"/>
</dbReference>
<keyword evidence="12" id="KW-1185">Reference proteome</keyword>
<evidence type="ECO:0000256" key="1">
    <source>
        <dbReference type="ARBA" id="ARBA00004651"/>
    </source>
</evidence>
<feature type="transmembrane region" description="Helical" evidence="8">
    <location>
        <begin position="369"/>
        <end position="389"/>
    </location>
</feature>
<evidence type="ECO:0000256" key="6">
    <source>
        <dbReference type="ARBA" id="ARBA00023136"/>
    </source>
</evidence>
<evidence type="ECO:0000256" key="3">
    <source>
        <dbReference type="ARBA" id="ARBA00022475"/>
    </source>
</evidence>
<dbReference type="EMBL" id="BOVJ01000172">
    <property type="protein sequence ID" value="GIQ66297.1"/>
    <property type="molecule type" value="Genomic_DNA"/>
</dbReference>
<keyword evidence="7" id="KW-0175">Coiled coil</keyword>
<keyword evidence="6 8" id="KW-0472">Membrane</keyword>
<feature type="transmembrane region" description="Helical" evidence="8">
    <location>
        <begin position="210"/>
        <end position="228"/>
    </location>
</feature>
<dbReference type="InterPro" id="IPR004869">
    <property type="entry name" value="MMPL_dom"/>
</dbReference>
<dbReference type="RefSeq" id="WP_307860679.1">
    <property type="nucleotide sequence ID" value="NZ_BOVJ01000172.1"/>
</dbReference>
<feature type="transmembrane region" description="Helical" evidence="8">
    <location>
        <begin position="186"/>
        <end position="203"/>
    </location>
</feature>